<comment type="caution">
    <text evidence="3">The sequence shown here is derived from an EMBL/GenBank/DDBJ whole genome shotgun (WGS) entry which is preliminary data.</text>
</comment>
<evidence type="ECO:0000256" key="2">
    <source>
        <dbReference type="ARBA" id="ARBA00022649"/>
    </source>
</evidence>
<proteinExistence type="inferred from homology"/>
<evidence type="ECO:0000313" key="5">
    <source>
        <dbReference type="Proteomes" id="UP000468928"/>
    </source>
</evidence>
<comment type="similarity">
    <text evidence="1">Belongs to the RelE toxin family.</text>
</comment>
<dbReference type="RefSeq" id="WP_163822582.1">
    <property type="nucleotide sequence ID" value="NZ_JAAGUX010000059.1"/>
</dbReference>
<sequence length="82" mass="9457">MNVEFHPDVLKQLQKLPRDVLEAALHAIIALTKDPRPSGAKKLVGRSDWRIRIGQYRIVYEIDDAESIIRVFAVAKRSDVYR</sequence>
<evidence type="ECO:0000256" key="1">
    <source>
        <dbReference type="ARBA" id="ARBA00006226"/>
    </source>
</evidence>
<dbReference type="EMBL" id="JAAGUX010000059">
    <property type="protein sequence ID" value="NEW58618.1"/>
    <property type="molecule type" value="Genomic_DNA"/>
</dbReference>
<dbReference type="NCBIfam" id="TIGR02385">
    <property type="entry name" value="RelE_StbE"/>
    <property type="match status" value="1"/>
</dbReference>
<dbReference type="Proteomes" id="UP000470876">
    <property type="component" value="Unassembled WGS sequence"/>
</dbReference>
<evidence type="ECO:0000313" key="4">
    <source>
        <dbReference type="EMBL" id="NEW58618.1"/>
    </source>
</evidence>
<dbReference type="AlphaFoldDB" id="A0A6P1D978"/>
<organism evidence="3 5">
    <name type="scientific">Nocardia cyriacigeorgica</name>
    <dbReference type="NCBI Taxonomy" id="135487"/>
    <lineage>
        <taxon>Bacteria</taxon>
        <taxon>Bacillati</taxon>
        <taxon>Actinomycetota</taxon>
        <taxon>Actinomycetes</taxon>
        <taxon>Mycobacteriales</taxon>
        <taxon>Nocardiaceae</taxon>
        <taxon>Nocardia</taxon>
    </lineage>
</organism>
<evidence type="ECO:0000313" key="6">
    <source>
        <dbReference type="Proteomes" id="UP000470876"/>
    </source>
</evidence>
<dbReference type="Proteomes" id="UP000468928">
    <property type="component" value="Unassembled WGS sequence"/>
</dbReference>
<dbReference type="PANTHER" id="PTHR35601:SF1">
    <property type="entry name" value="TOXIN RELE"/>
    <property type="match status" value="1"/>
</dbReference>
<name>A0A6P1D978_9NOCA</name>
<gene>
    <name evidence="3" type="ORF">GV789_16825</name>
    <name evidence="4" type="ORF">GV794_23660</name>
</gene>
<accession>A0A6P1D978</accession>
<reference evidence="5 6" key="1">
    <citation type="submission" date="2020-01" db="EMBL/GenBank/DDBJ databases">
        <title>Genetics and antimicrobial susceptibilities of Nocardia species isolated from the soil; a comparison with species isolated from humans.</title>
        <authorList>
            <person name="Carrasco G."/>
            <person name="Monzon S."/>
            <person name="Sansegundo M."/>
            <person name="Garcia E."/>
            <person name="Garrido N."/>
            <person name="Medina M.J."/>
            <person name="Villalon P."/>
            <person name="Ramirez-Arocha A.C."/>
            <person name="Jimenez P."/>
            <person name="Cuesta I."/>
            <person name="Valdezate S."/>
        </authorList>
    </citation>
    <scope>NUCLEOTIDE SEQUENCE [LARGE SCALE GENOMIC DNA]</scope>
    <source>
        <strain evidence="3 5">CNM20110639</strain>
        <strain evidence="4 6">CNM20110649</strain>
    </source>
</reference>
<dbReference type="EMBL" id="JAAGUZ010000042">
    <property type="protein sequence ID" value="NEW46101.1"/>
    <property type="molecule type" value="Genomic_DNA"/>
</dbReference>
<dbReference type="PANTHER" id="PTHR35601">
    <property type="entry name" value="TOXIN RELE"/>
    <property type="match status" value="1"/>
</dbReference>
<dbReference type="InterPro" id="IPR035093">
    <property type="entry name" value="RelE/ParE_toxin_dom_sf"/>
</dbReference>
<keyword evidence="2" id="KW-1277">Toxin-antitoxin system</keyword>
<protein>
    <submittedName>
        <fullName evidence="3">Type II toxin-antitoxin system RelE/ParE family toxin</fullName>
    </submittedName>
</protein>
<evidence type="ECO:0000313" key="3">
    <source>
        <dbReference type="EMBL" id="NEW46101.1"/>
    </source>
</evidence>
<dbReference type="Pfam" id="PF05016">
    <property type="entry name" value="ParE_toxin"/>
    <property type="match status" value="1"/>
</dbReference>
<dbReference type="InterPro" id="IPR007712">
    <property type="entry name" value="RelE/ParE_toxin"/>
</dbReference>
<dbReference type="Gene3D" id="3.30.2310.20">
    <property type="entry name" value="RelE-like"/>
    <property type="match status" value="1"/>
</dbReference>
<keyword evidence="6" id="KW-1185">Reference proteome</keyword>
<dbReference type="SUPFAM" id="SSF143011">
    <property type="entry name" value="RelE-like"/>
    <property type="match status" value="1"/>
</dbReference>